<dbReference type="PANTHER" id="PTHR42872">
    <property type="entry name" value="PROTEIN-GLUTAMATE METHYLESTERASE/PROTEIN-GLUTAMINE GLUTAMINASE"/>
    <property type="match status" value="1"/>
</dbReference>
<reference evidence="3 4" key="1">
    <citation type="journal article" date="2022" name="ISME Commun">
        <title>Vulcanimicrobium alpinus gen. nov. sp. nov., the first cultivated representative of the candidate phylum 'Eremiobacterota', is a metabolically versatile aerobic anoxygenic phototroph.</title>
        <authorList>
            <person name="Yabe S."/>
            <person name="Muto K."/>
            <person name="Abe K."/>
            <person name="Yokota A."/>
            <person name="Staudigel H."/>
            <person name="Tebo B.M."/>
        </authorList>
    </citation>
    <scope>NUCLEOTIDE SEQUENCE [LARGE SCALE GENOMIC DNA]</scope>
    <source>
        <strain evidence="3 4">WC8-2</strain>
    </source>
</reference>
<dbReference type="InterPro" id="IPR001789">
    <property type="entry name" value="Sig_transdc_resp-reg_receiver"/>
</dbReference>
<dbReference type="PANTHER" id="PTHR42872:SF6">
    <property type="entry name" value="PROTEIN-GLUTAMATE METHYLESTERASE_PROTEIN-GLUTAMINE GLUTAMINASE"/>
    <property type="match status" value="1"/>
</dbReference>
<dbReference type="PROSITE" id="PS50110">
    <property type="entry name" value="RESPONSE_REGULATORY"/>
    <property type="match status" value="1"/>
</dbReference>
<evidence type="ECO:0000313" key="3">
    <source>
        <dbReference type="EMBL" id="BDE06020.1"/>
    </source>
</evidence>
<gene>
    <name evidence="3" type="ORF">WPS_12960</name>
</gene>
<proteinExistence type="predicted"/>
<sequence>MNAPARTITVVVTDDLAFMRRAIQKMLEKVADIRVVGTVASGEESLAMVERLHPDVVTMDVEMPGIGGLEAARRMVERRGPPVIMVSALTREGA</sequence>
<keyword evidence="4" id="KW-1185">Reference proteome</keyword>
<dbReference type="Pfam" id="PF00072">
    <property type="entry name" value="Response_reg"/>
    <property type="match status" value="1"/>
</dbReference>
<dbReference type="InterPro" id="IPR011006">
    <property type="entry name" value="CheY-like_superfamily"/>
</dbReference>
<dbReference type="GO" id="GO:0000160">
    <property type="term" value="P:phosphorelay signal transduction system"/>
    <property type="evidence" value="ECO:0007669"/>
    <property type="project" value="InterPro"/>
</dbReference>
<dbReference type="Proteomes" id="UP001317532">
    <property type="component" value="Chromosome"/>
</dbReference>
<name>A0AAN1XV66_UNVUL</name>
<dbReference type="CDD" id="cd17541">
    <property type="entry name" value="REC_CheB-like"/>
    <property type="match status" value="1"/>
</dbReference>
<feature type="modified residue" description="4-aspartylphosphate" evidence="1">
    <location>
        <position position="60"/>
    </location>
</feature>
<dbReference type="SUPFAM" id="SSF52172">
    <property type="entry name" value="CheY-like"/>
    <property type="match status" value="1"/>
</dbReference>
<dbReference type="SMART" id="SM00448">
    <property type="entry name" value="REC"/>
    <property type="match status" value="1"/>
</dbReference>
<evidence type="ECO:0000259" key="2">
    <source>
        <dbReference type="PROSITE" id="PS50110"/>
    </source>
</evidence>
<dbReference type="Gene3D" id="3.40.50.2300">
    <property type="match status" value="1"/>
</dbReference>
<evidence type="ECO:0000256" key="1">
    <source>
        <dbReference type="PROSITE-ProRule" id="PRU00169"/>
    </source>
</evidence>
<dbReference type="AlphaFoldDB" id="A0AAN1XV66"/>
<feature type="domain" description="Response regulatory" evidence="2">
    <location>
        <begin position="9"/>
        <end position="94"/>
    </location>
</feature>
<dbReference type="EMBL" id="AP025523">
    <property type="protein sequence ID" value="BDE06020.1"/>
    <property type="molecule type" value="Genomic_DNA"/>
</dbReference>
<evidence type="ECO:0000313" key="4">
    <source>
        <dbReference type="Proteomes" id="UP001317532"/>
    </source>
</evidence>
<dbReference type="RefSeq" id="WP_317997019.1">
    <property type="nucleotide sequence ID" value="NZ_AP025523.1"/>
</dbReference>
<organism evidence="3 4">
    <name type="scientific">Vulcanimicrobium alpinum</name>
    <dbReference type="NCBI Taxonomy" id="3016050"/>
    <lineage>
        <taxon>Bacteria</taxon>
        <taxon>Bacillati</taxon>
        <taxon>Vulcanimicrobiota</taxon>
        <taxon>Vulcanimicrobiia</taxon>
        <taxon>Vulcanimicrobiales</taxon>
        <taxon>Vulcanimicrobiaceae</taxon>
        <taxon>Vulcanimicrobium</taxon>
    </lineage>
</organism>
<dbReference type="KEGG" id="vab:WPS_12960"/>
<keyword evidence="1" id="KW-0597">Phosphoprotein</keyword>
<protein>
    <recommendedName>
        <fullName evidence="2">Response regulatory domain-containing protein</fullName>
    </recommendedName>
</protein>
<accession>A0AAN1XV66</accession>